<dbReference type="Proteomes" id="UP000603715">
    <property type="component" value="Unassembled WGS sequence"/>
</dbReference>
<dbReference type="SMART" id="SM00849">
    <property type="entry name" value="Lactamase_B"/>
    <property type="match status" value="1"/>
</dbReference>
<name>A0A9Q3UTG0_9FLAO</name>
<dbReference type="Pfam" id="PF00753">
    <property type="entry name" value="Lactamase_B"/>
    <property type="match status" value="1"/>
</dbReference>
<comment type="caution">
    <text evidence="3">The sequence shown here is derived from an EMBL/GenBank/DDBJ whole genome shotgun (WGS) entry which is preliminary data.</text>
</comment>
<keyword evidence="4" id="KW-1185">Reference proteome</keyword>
<evidence type="ECO:0000313" key="3">
    <source>
        <dbReference type="EMBL" id="MCC9033059.1"/>
    </source>
</evidence>
<dbReference type="Gene3D" id="1.25.40.880">
    <property type="entry name" value="Alkyl sulfatase, dimerisation domain"/>
    <property type="match status" value="1"/>
</dbReference>
<dbReference type="InterPro" id="IPR036866">
    <property type="entry name" value="RibonucZ/Hydroxyglut_hydro"/>
</dbReference>
<dbReference type="InterPro" id="IPR001279">
    <property type="entry name" value="Metallo-B-lactamas"/>
</dbReference>
<dbReference type="PANTHER" id="PTHR43223">
    <property type="entry name" value="ALKYL/ARYL-SULFATASE"/>
    <property type="match status" value="1"/>
</dbReference>
<dbReference type="Gene3D" id="3.60.15.30">
    <property type="entry name" value="Metallo-beta-lactamase domain"/>
    <property type="match status" value="1"/>
</dbReference>
<dbReference type="InterPro" id="IPR044097">
    <property type="entry name" value="Bds1/SdsA1_MBL-fold"/>
</dbReference>
<dbReference type="InterPro" id="IPR038536">
    <property type="entry name" value="Alkyl/aryl-sulf_dimr_sf"/>
</dbReference>
<dbReference type="AlphaFoldDB" id="A0A9Q3UTG0"/>
<dbReference type="Pfam" id="PF14863">
    <property type="entry name" value="Alkyl_sulf_dimr"/>
    <property type="match status" value="1"/>
</dbReference>
<dbReference type="Proteomes" id="UP001107960">
    <property type="component" value="Unassembled WGS sequence"/>
</dbReference>
<dbReference type="InterPro" id="IPR052195">
    <property type="entry name" value="Bact_Alkyl/Aryl-Sulfatase"/>
</dbReference>
<proteinExistence type="predicted"/>
<dbReference type="InterPro" id="IPR029228">
    <property type="entry name" value="Alkyl_sulf_dimr"/>
</dbReference>
<gene>
    <name evidence="2" type="ORF">IEW27_20170</name>
    <name evidence="3" type="ORF">LNP80_02155</name>
</gene>
<organism evidence="3 5">
    <name type="scientific">Chryseobacterium muglaense</name>
    <dbReference type="NCBI Taxonomy" id="2893752"/>
    <lineage>
        <taxon>Bacteria</taxon>
        <taxon>Pseudomonadati</taxon>
        <taxon>Bacteroidota</taxon>
        <taxon>Flavobacteriia</taxon>
        <taxon>Flavobacteriales</taxon>
        <taxon>Weeksellaceae</taxon>
        <taxon>Chryseobacterium group</taxon>
        <taxon>Chryseobacterium</taxon>
    </lineage>
</organism>
<dbReference type="CDD" id="cd07710">
    <property type="entry name" value="arylsulfatase_Sdsa1-like_MBL-fold"/>
    <property type="match status" value="1"/>
</dbReference>
<dbReference type="GO" id="GO:0046983">
    <property type="term" value="F:protein dimerization activity"/>
    <property type="evidence" value="ECO:0007669"/>
    <property type="project" value="InterPro"/>
</dbReference>
<reference evidence="3" key="1">
    <citation type="submission" date="2021-11" db="EMBL/GenBank/DDBJ databases">
        <title>Description of novel Chryseobacterium species.</title>
        <authorList>
            <person name="Saticioglu I.B."/>
            <person name="Ay H."/>
            <person name="Altun S."/>
            <person name="Duman M."/>
        </authorList>
    </citation>
    <scope>NUCLEOTIDE SEQUENCE</scope>
    <source>
        <strain evidence="3">C-39</strain>
    </source>
</reference>
<reference evidence="2" key="3">
    <citation type="submission" date="2024-05" db="EMBL/GenBank/DDBJ databases">
        <title>Description of novel Chryseobacterium sp. strain C-2.</title>
        <authorList>
            <person name="Saticioglu I.B."/>
        </authorList>
    </citation>
    <scope>NUCLEOTIDE SEQUENCE</scope>
    <source>
        <strain evidence="2">C-2</strain>
    </source>
</reference>
<protein>
    <submittedName>
        <fullName evidence="3">Alkyl/aryl-sulfatase</fullName>
    </submittedName>
</protein>
<evidence type="ECO:0000313" key="5">
    <source>
        <dbReference type="Proteomes" id="UP001107960"/>
    </source>
</evidence>
<feature type="domain" description="Metallo-beta-lactamase" evidence="1">
    <location>
        <begin position="44"/>
        <end position="256"/>
    </location>
</feature>
<dbReference type="SUPFAM" id="SSF56281">
    <property type="entry name" value="Metallo-hydrolase/oxidoreductase"/>
    <property type="match status" value="1"/>
</dbReference>
<dbReference type="EMBL" id="JACXXP010000044">
    <property type="protein sequence ID" value="MBD3906906.1"/>
    <property type="molecule type" value="Genomic_DNA"/>
</dbReference>
<accession>A0A9Q3UTG0</accession>
<reference evidence="4" key="2">
    <citation type="submission" date="2023-07" db="EMBL/GenBank/DDBJ databases">
        <title>Description of novel Chryseobacterium sp. strain C-2.</title>
        <authorList>
            <person name="Saticioglu I.B."/>
        </authorList>
    </citation>
    <scope>NUCLEOTIDE SEQUENCE [LARGE SCALE GENOMIC DNA]</scope>
    <source>
        <strain evidence="4">C-2</strain>
    </source>
</reference>
<evidence type="ECO:0000259" key="1">
    <source>
        <dbReference type="SMART" id="SM00849"/>
    </source>
</evidence>
<dbReference type="RefSeq" id="WP_191181276.1">
    <property type="nucleotide sequence ID" value="NZ_JACXXP010000044.1"/>
</dbReference>
<dbReference type="GO" id="GO:0018741">
    <property type="term" value="F:linear primary-alkylsulfatase activity"/>
    <property type="evidence" value="ECO:0007669"/>
    <property type="project" value="InterPro"/>
</dbReference>
<dbReference type="EMBL" id="JAJJML010000001">
    <property type="protein sequence ID" value="MCC9033059.1"/>
    <property type="molecule type" value="Genomic_DNA"/>
</dbReference>
<evidence type="ECO:0000313" key="2">
    <source>
        <dbReference type="EMBL" id="MBD3906906.1"/>
    </source>
</evidence>
<sequence length="436" mass="48387">MMFSPAMAQKYFGYDTPSTHKHQALDRKITKLSKGIYAFIGYGTSNFGVISTKNGYVLVDVGDNIIGNQEALKEIQKRISGKLQGIILTHSHPDHRGGGKPFLETVSGEVPVWGASNFGSEAQAVKGLENVTAKRAAKQFGIGIPDSLYTRNIMVPSYTDYEPRELLKPNRSAQSGLTKLIIDGVEIELHSVPTETQDHLAVWLPKEKILFSGDAIYGCFPNLYPIRGGTYRDIEQWAAGIRKLMEFKPEAVMLGHRDALTDSIAIAKMFDDNATAIEFVFKETIKGMNDGKTPDELVESIKLPDELREKDYLGEYHGAISWGVREIYATKLGWFDGNATHLVPLSPKEEAKRVSQLAGGNKKLLKSAYKALKMQDYRWAAQLSDYLIELGLNQEGSGIKAKALMEISKDILPITGKNYLIRSALDLEDNIEKNAQ</sequence>
<evidence type="ECO:0000313" key="4">
    <source>
        <dbReference type="Proteomes" id="UP000603715"/>
    </source>
</evidence>
<dbReference type="PANTHER" id="PTHR43223:SF2">
    <property type="entry name" value="METALLO-BETA-LACTAMASE DOMAIN-CONTAINING PROTEIN"/>
    <property type="match status" value="1"/>
</dbReference>
<dbReference type="GO" id="GO:0018909">
    <property type="term" value="P:dodecyl sulfate metabolic process"/>
    <property type="evidence" value="ECO:0007669"/>
    <property type="project" value="InterPro"/>
</dbReference>